<evidence type="ECO:0000313" key="9">
    <source>
        <dbReference type="Proteomes" id="UP000317893"/>
    </source>
</evidence>
<evidence type="ECO:0000256" key="1">
    <source>
        <dbReference type="ARBA" id="ARBA00004651"/>
    </source>
</evidence>
<evidence type="ECO:0000256" key="2">
    <source>
        <dbReference type="ARBA" id="ARBA00022475"/>
    </source>
</evidence>
<feature type="transmembrane region" description="Helical" evidence="6">
    <location>
        <begin position="411"/>
        <end position="430"/>
    </location>
</feature>
<accession>A0A542DXU9</accession>
<evidence type="ECO:0000256" key="5">
    <source>
        <dbReference type="ARBA" id="ARBA00023136"/>
    </source>
</evidence>
<keyword evidence="3 6" id="KW-0812">Transmembrane</keyword>
<feature type="transmembrane region" description="Helical" evidence="6">
    <location>
        <begin position="289"/>
        <end position="308"/>
    </location>
</feature>
<evidence type="ECO:0000256" key="3">
    <source>
        <dbReference type="ARBA" id="ARBA00022692"/>
    </source>
</evidence>
<keyword evidence="9" id="KW-1185">Reference proteome</keyword>
<feature type="transmembrane region" description="Helical" evidence="6">
    <location>
        <begin position="104"/>
        <end position="127"/>
    </location>
</feature>
<dbReference type="RefSeq" id="WP_141846997.1">
    <property type="nucleotide sequence ID" value="NZ_BAAAPR010000008.1"/>
</dbReference>
<dbReference type="SUPFAM" id="SSF103473">
    <property type="entry name" value="MFS general substrate transporter"/>
    <property type="match status" value="1"/>
</dbReference>
<feature type="domain" description="Major facilitator superfamily (MFS) profile" evidence="7">
    <location>
        <begin position="250"/>
        <end position="453"/>
    </location>
</feature>
<dbReference type="Pfam" id="PF07690">
    <property type="entry name" value="MFS_1"/>
    <property type="match status" value="1"/>
</dbReference>
<keyword evidence="2" id="KW-1003">Cell membrane</keyword>
<dbReference type="GO" id="GO:0005886">
    <property type="term" value="C:plasma membrane"/>
    <property type="evidence" value="ECO:0007669"/>
    <property type="project" value="UniProtKB-SubCell"/>
</dbReference>
<evidence type="ECO:0000259" key="7">
    <source>
        <dbReference type="PROSITE" id="PS50850"/>
    </source>
</evidence>
<feature type="transmembrane region" description="Helical" evidence="6">
    <location>
        <begin position="53"/>
        <end position="70"/>
    </location>
</feature>
<dbReference type="PROSITE" id="PS50850">
    <property type="entry name" value="MFS"/>
    <property type="match status" value="1"/>
</dbReference>
<protein>
    <submittedName>
        <fullName evidence="8">Putative MFS family arabinose efflux permease</fullName>
    </submittedName>
</protein>
<feature type="transmembrane region" description="Helical" evidence="6">
    <location>
        <begin position="315"/>
        <end position="335"/>
    </location>
</feature>
<dbReference type="PANTHER" id="PTHR23513">
    <property type="entry name" value="INTEGRAL MEMBRANE EFFLUX PROTEIN-RELATED"/>
    <property type="match status" value="1"/>
</dbReference>
<organism evidence="8 9">
    <name type="scientific">Lapillicoccus jejuensis</name>
    <dbReference type="NCBI Taxonomy" id="402171"/>
    <lineage>
        <taxon>Bacteria</taxon>
        <taxon>Bacillati</taxon>
        <taxon>Actinomycetota</taxon>
        <taxon>Actinomycetes</taxon>
        <taxon>Micrococcales</taxon>
        <taxon>Intrasporangiaceae</taxon>
        <taxon>Lapillicoccus</taxon>
    </lineage>
</organism>
<dbReference type="InterPro" id="IPR020846">
    <property type="entry name" value="MFS_dom"/>
</dbReference>
<dbReference type="PANTHER" id="PTHR23513:SF6">
    <property type="entry name" value="MAJOR FACILITATOR SUPERFAMILY ASSOCIATED DOMAIN-CONTAINING PROTEIN"/>
    <property type="match status" value="1"/>
</dbReference>
<dbReference type="InterPro" id="IPR036259">
    <property type="entry name" value="MFS_trans_sf"/>
</dbReference>
<gene>
    <name evidence="8" type="ORF">FB458_0822</name>
</gene>
<comment type="caution">
    <text evidence="8">The sequence shown here is derived from an EMBL/GenBank/DDBJ whole genome shotgun (WGS) entry which is preliminary data.</text>
</comment>
<name>A0A542DXU9_9MICO</name>
<dbReference type="CDD" id="cd06173">
    <property type="entry name" value="MFS_MefA_like"/>
    <property type="match status" value="1"/>
</dbReference>
<keyword evidence="5 6" id="KW-0472">Membrane</keyword>
<dbReference type="OrthoDB" id="9815525at2"/>
<evidence type="ECO:0000256" key="4">
    <source>
        <dbReference type="ARBA" id="ARBA00022989"/>
    </source>
</evidence>
<dbReference type="EMBL" id="VFMN01000001">
    <property type="protein sequence ID" value="TQJ07754.1"/>
    <property type="molecule type" value="Genomic_DNA"/>
</dbReference>
<feature type="transmembrane region" description="Helical" evidence="6">
    <location>
        <begin position="12"/>
        <end position="33"/>
    </location>
</feature>
<keyword evidence="4 6" id="KW-1133">Transmembrane helix</keyword>
<dbReference type="Gene3D" id="1.20.1250.20">
    <property type="entry name" value="MFS general substrate transporter like domains"/>
    <property type="match status" value="1"/>
</dbReference>
<comment type="subcellular location">
    <subcellularLocation>
        <location evidence="1">Cell membrane</location>
        <topology evidence="1">Multi-pass membrane protein</topology>
    </subcellularLocation>
</comment>
<evidence type="ECO:0000256" key="6">
    <source>
        <dbReference type="SAM" id="Phobius"/>
    </source>
</evidence>
<dbReference type="GO" id="GO:0022857">
    <property type="term" value="F:transmembrane transporter activity"/>
    <property type="evidence" value="ECO:0007669"/>
    <property type="project" value="InterPro"/>
</dbReference>
<feature type="transmembrane region" description="Helical" evidence="6">
    <location>
        <begin position="253"/>
        <end position="277"/>
    </location>
</feature>
<feature type="transmembrane region" description="Helical" evidence="6">
    <location>
        <begin position="77"/>
        <end position="98"/>
    </location>
</feature>
<proteinExistence type="predicted"/>
<dbReference type="Proteomes" id="UP000317893">
    <property type="component" value="Unassembled WGS sequence"/>
</dbReference>
<sequence>MTHRLPAAFRRFWLADAVSGVGTSVTLLALQALVVVDLGGDATAVGWLTASRWLPYLVLGLVVGALVDRVRRRRTVLVATDLAQGVLLLAVPLAWWLGRLTLPVVLVVVLLYGAVSLVNGAASMAFVPRLVPRGQLQRAHARVDGADAVAQNAGPALGGLLVQAVGAPLAVLVDVASYVVSAGLLARLRVDEGAGQGSGQGSGARYAVPHPVGHGIVPAGQGPADRRERPLPRLRREVVEGLRWVYADSGLRTLAIATHVWFVGAAAMAAVLAPYVLRDLALSPAQLGLAGSAAGFGALAGALGSTAVGRRLGTGGAVVAAHLVSTAGALTLVLAGVGTAGWPALAVLAASQALHGFGIGTSNSHEMAWRQALTPDGLQARTNTTMRSLNRAVLVVGAPLAGVAADRIGPRPVLLVAAAAFALSAALLAASPFRSARLDPGADAPSGPPGPAP</sequence>
<dbReference type="AlphaFoldDB" id="A0A542DXU9"/>
<reference evidence="8 9" key="1">
    <citation type="submission" date="2019-06" db="EMBL/GenBank/DDBJ databases">
        <title>Sequencing the genomes of 1000 actinobacteria strains.</title>
        <authorList>
            <person name="Klenk H.-P."/>
        </authorList>
    </citation>
    <scope>NUCLEOTIDE SEQUENCE [LARGE SCALE GENOMIC DNA]</scope>
    <source>
        <strain evidence="8 9">DSM 18607</strain>
    </source>
</reference>
<evidence type="ECO:0000313" key="8">
    <source>
        <dbReference type="EMBL" id="TQJ07754.1"/>
    </source>
</evidence>
<dbReference type="InterPro" id="IPR011701">
    <property type="entry name" value="MFS"/>
</dbReference>